<comment type="caution">
    <text evidence="2">The sequence shown here is derived from an EMBL/GenBank/DDBJ whole genome shotgun (WGS) entry which is preliminary data.</text>
</comment>
<accession>A0ABV2QEE0</accession>
<dbReference type="InterPro" id="IPR009305">
    <property type="entry name" value="Mpo1-like"/>
</dbReference>
<dbReference type="EMBL" id="JBEPSH010000009">
    <property type="protein sequence ID" value="MET4579406.1"/>
    <property type="molecule type" value="Genomic_DNA"/>
</dbReference>
<dbReference type="RefSeq" id="WP_354447465.1">
    <property type="nucleotide sequence ID" value="NZ_JBEPSH010000009.1"/>
</dbReference>
<sequence>MKTLVDQLANYAAYHREKRNIATHFVGIPMIVLAVQVLLARPAWMLGPVPLTPALLLSVLVALYYLKLDRPLGWLMAGWLLVGLLVADAAAGQSTATWLWIGIGLFLVGWVIQFVGHIFEGRKPAFVDDIMGLLIGPLFVAAELLFLMGLRRELQDEIEKRAGPARIGAVTAVH</sequence>
<dbReference type="PANTHER" id="PTHR28026">
    <property type="entry name" value="DUF962 DOMAIN PROTEIN (AFU_ORTHOLOGUE AFUA_8G05310)"/>
    <property type="match status" value="1"/>
</dbReference>
<dbReference type="PANTHER" id="PTHR28026:SF9">
    <property type="entry name" value="2-HYDROXY-PALMITIC ACID DIOXYGENASE MPO1"/>
    <property type="match status" value="1"/>
</dbReference>
<organism evidence="2 3">
    <name type="scientific">Ottowia thiooxydans</name>
    <dbReference type="NCBI Taxonomy" id="219182"/>
    <lineage>
        <taxon>Bacteria</taxon>
        <taxon>Pseudomonadati</taxon>
        <taxon>Pseudomonadota</taxon>
        <taxon>Betaproteobacteria</taxon>
        <taxon>Burkholderiales</taxon>
        <taxon>Comamonadaceae</taxon>
        <taxon>Ottowia</taxon>
    </lineage>
</organism>
<protein>
    <submittedName>
        <fullName evidence="2">Membrane protein YGL010W</fullName>
    </submittedName>
</protein>
<keyword evidence="1" id="KW-1133">Transmembrane helix</keyword>
<proteinExistence type="predicted"/>
<gene>
    <name evidence="2" type="ORF">ABIE13_004534</name>
</gene>
<feature type="transmembrane region" description="Helical" evidence="1">
    <location>
        <begin position="45"/>
        <end position="66"/>
    </location>
</feature>
<dbReference type="Pfam" id="PF06127">
    <property type="entry name" value="Mpo1-like"/>
    <property type="match status" value="1"/>
</dbReference>
<evidence type="ECO:0000313" key="2">
    <source>
        <dbReference type="EMBL" id="MET4579406.1"/>
    </source>
</evidence>
<keyword evidence="3" id="KW-1185">Reference proteome</keyword>
<evidence type="ECO:0000256" key="1">
    <source>
        <dbReference type="SAM" id="Phobius"/>
    </source>
</evidence>
<feature type="transmembrane region" description="Helical" evidence="1">
    <location>
        <begin position="73"/>
        <end position="92"/>
    </location>
</feature>
<dbReference type="Proteomes" id="UP001549320">
    <property type="component" value="Unassembled WGS sequence"/>
</dbReference>
<feature type="transmembrane region" description="Helical" evidence="1">
    <location>
        <begin position="98"/>
        <end position="119"/>
    </location>
</feature>
<keyword evidence="1" id="KW-0812">Transmembrane</keyword>
<name>A0ABV2QEE0_9BURK</name>
<evidence type="ECO:0000313" key="3">
    <source>
        <dbReference type="Proteomes" id="UP001549320"/>
    </source>
</evidence>
<feature type="transmembrane region" description="Helical" evidence="1">
    <location>
        <begin position="21"/>
        <end position="39"/>
    </location>
</feature>
<keyword evidence="1" id="KW-0472">Membrane</keyword>
<reference evidence="2 3" key="1">
    <citation type="submission" date="2024-06" db="EMBL/GenBank/DDBJ databases">
        <title>Sorghum-associated microbial communities from plants grown in Nebraska, USA.</title>
        <authorList>
            <person name="Schachtman D."/>
        </authorList>
    </citation>
    <scope>NUCLEOTIDE SEQUENCE [LARGE SCALE GENOMIC DNA]</scope>
    <source>
        <strain evidence="2 3">2709</strain>
    </source>
</reference>
<feature type="transmembrane region" description="Helical" evidence="1">
    <location>
        <begin position="131"/>
        <end position="150"/>
    </location>
</feature>